<dbReference type="InterPro" id="IPR027417">
    <property type="entry name" value="P-loop_NTPase"/>
</dbReference>
<dbReference type="EMBL" id="JAQJAN010000020">
    <property type="protein sequence ID" value="KAJ5704052.1"/>
    <property type="molecule type" value="Genomic_DNA"/>
</dbReference>
<accession>A0AAD6HBT8</accession>
<reference evidence="3" key="2">
    <citation type="submission" date="2023-01" db="EMBL/GenBank/DDBJ databases">
        <authorList>
            <person name="Petersen C."/>
        </authorList>
    </citation>
    <scope>NUCLEOTIDE SEQUENCE</scope>
    <source>
        <strain evidence="3">IBT 17514</strain>
    </source>
</reference>
<organism evidence="3 4">
    <name type="scientific">Penicillium malachiteum</name>
    <dbReference type="NCBI Taxonomy" id="1324776"/>
    <lineage>
        <taxon>Eukaryota</taxon>
        <taxon>Fungi</taxon>
        <taxon>Dikarya</taxon>
        <taxon>Ascomycota</taxon>
        <taxon>Pezizomycotina</taxon>
        <taxon>Eurotiomycetes</taxon>
        <taxon>Eurotiomycetidae</taxon>
        <taxon>Eurotiales</taxon>
        <taxon>Aspergillaceae</taxon>
        <taxon>Penicillium</taxon>
    </lineage>
</organism>
<gene>
    <name evidence="3" type="ORF">N7493_011190</name>
</gene>
<dbReference type="AlphaFoldDB" id="A0AAD6HBT8"/>
<dbReference type="PANTHER" id="PTHR10039">
    <property type="entry name" value="AMELOGENIN"/>
    <property type="match status" value="1"/>
</dbReference>
<dbReference type="Gene3D" id="3.40.50.300">
    <property type="entry name" value="P-loop containing nucleotide triphosphate hydrolases"/>
    <property type="match status" value="1"/>
</dbReference>
<keyword evidence="1" id="KW-0677">Repeat</keyword>
<dbReference type="InterPro" id="IPR056884">
    <property type="entry name" value="NPHP3-like_N"/>
</dbReference>
<dbReference type="SUPFAM" id="SSF52540">
    <property type="entry name" value="P-loop containing nucleoside triphosphate hydrolases"/>
    <property type="match status" value="1"/>
</dbReference>
<comment type="caution">
    <text evidence="3">The sequence shown here is derived from an EMBL/GenBank/DDBJ whole genome shotgun (WGS) entry which is preliminary data.</text>
</comment>
<evidence type="ECO:0000313" key="3">
    <source>
        <dbReference type="EMBL" id="KAJ5704052.1"/>
    </source>
</evidence>
<feature type="domain" description="NACHT" evidence="2">
    <location>
        <begin position="191"/>
        <end position="343"/>
    </location>
</feature>
<name>A0AAD6HBT8_9EURO</name>
<evidence type="ECO:0000313" key="4">
    <source>
        <dbReference type="Proteomes" id="UP001215712"/>
    </source>
</evidence>
<evidence type="ECO:0000256" key="1">
    <source>
        <dbReference type="ARBA" id="ARBA00022737"/>
    </source>
</evidence>
<proteinExistence type="predicted"/>
<protein>
    <recommendedName>
        <fullName evidence="2">NACHT domain-containing protein</fullName>
    </recommendedName>
</protein>
<dbReference type="Proteomes" id="UP001215712">
    <property type="component" value="Unassembled WGS sequence"/>
</dbReference>
<dbReference type="PROSITE" id="PS50837">
    <property type="entry name" value="NACHT"/>
    <property type="match status" value="1"/>
</dbReference>
<evidence type="ECO:0000259" key="2">
    <source>
        <dbReference type="PROSITE" id="PS50837"/>
    </source>
</evidence>
<dbReference type="PANTHER" id="PTHR10039:SF16">
    <property type="entry name" value="GPI INOSITOL-DEACYLASE"/>
    <property type="match status" value="1"/>
</dbReference>
<reference evidence="3" key="1">
    <citation type="journal article" date="2023" name="IMA Fungus">
        <title>Comparative genomic study of the Penicillium genus elucidates a diverse pangenome and 15 lateral gene transfer events.</title>
        <authorList>
            <person name="Petersen C."/>
            <person name="Sorensen T."/>
            <person name="Nielsen M.R."/>
            <person name="Sondergaard T.E."/>
            <person name="Sorensen J.L."/>
            <person name="Fitzpatrick D.A."/>
            <person name="Frisvad J.C."/>
            <person name="Nielsen K.L."/>
        </authorList>
    </citation>
    <scope>NUCLEOTIDE SEQUENCE</scope>
    <source>
        <strain evidence="3">IBT 17514</strain>
    </source>
</reference>
<dbReference type="Pfam" id="PF24883">
    <property type="entry name" value="NPHP3_N"/>
    <property type="match status" value="1"/>
</dbReference>
<dbReference type="InterPro" id="IPR007111">
    <property type="entry name" value="NACHT_NTPase"/>
</dbReference>
<keyword evidence="4" id="KW-1185">Reference proteome</keyword>
<sequence length="550" mass="63114">MAALLGTTEKIVRIICRGQAYEKIYLNPRAQGPFNPITKNLETGLIKIYATSLDILADAGTLFSKNTAQRTLEAVVHPEKASGALSDIDEQENQLLCDVQVCENRRSATADERLVCMIEIWNAPIKHIDEGINHLLEYTQEKERNEILKWISSIPFGKNHNRVKENRTPGTGDWILRHERFRDWKENNSSSLFWLQGSPGAGKTFLTSSVIDHIQDLLSDSPDHEGFAFFYCDRNDTLRTQALSVLQSFVRQLSTTERSPESIRVKLRQAYNLARSRGSDFQFVQCKEQILESLNIYPRTILVIDAMDECDSEKRYRLIDALRTFILECKNTVKIFISSRPDSNIKSHLASVPSVTISASDNHDDIEKFLDFELDRLAKDEGIRVLGRMKTEIMAKLLEKCQGMFQWAAMQIHQLKDCTTATNVREMLKPLSDDLQKSYDKVWSQIEVLRESDQTLARRALRWTMTSLRPLESRELLLVIRIGQDGRVFAQDDSIEEDSLILLCKNLIIFDTESNVWRFAHISVLEYLESKPIGLHHGLIIMLSMFVFLI</sequence>